<keyword evidence="1" id="KW-0808">Transferase</keyword>
<dbReference type="SMART" id="SM00119">
    <property type="entry name" value="HECTc"/>
    <property type="match status" value="1"/>
</dbReference>
<feature type="region of interest" description="Disordered" evidence="3">
    <location>
        <begin position="2251"/>
        <end position="2364"/>
    </location>
</feature>
<evidence type="ECO:0000256" key="2">
    <source>
        <dbReference type="PROSITE-ProRule" id="PRU00104"/>
    </source>
</evidence>
<dbReference type="GO" id="GO:0043161">
    <property type="term" value="P:proteasome-mediated ubiquitin-dependent protein catabolic process"/>
    <property type="evidence" value="ECO:0007669"/>
    <property type="project" value="TreeGrafter"/>
</dbReference>
<name>A0A8S1XLU4_PAROT</name>
<dbReference type="PROSITE" id="PS50237">
    <property type="entry name" value="HECT"/>
    <property type="match status" value="1"/>
</dbReference>
<gene>
    <name evidence="5" type="ORF">POCTA_138.1.T1240109</name>
</gene>
<dbReference type="InterPro" id="IPR000569">
    <property type="entry name" value="HECT_dom"/>
</dbReference>
<evidence type="ECO:0000313" key="6">
    <source>
        <dbReference type="Proteomes" id="UP000683925"/>
    </source>
</evidence>
<evidence type="ECO:0000256" key="1">
    <source>
        <dbReference type="ARBA" id="ARBA00022679"/>
    </source>
</evidence>
<feature type="region of interest" description="Disordered" evidence="3">
    <location>
        <begin position="2981"/>
        <end position="3002"/>
    </location>
</feature>
<feature type="domain" description="HECT" evidence="4">
    <location>
        <begin position="3934"/>
        <end position="4260"/>
    </location>
</feature>
<accession>A0A8S1XLU4</accession>
<feature type="active site" description="Glycyl thioester intermediate" evidence="2">
    <location>
        <position position="4227"/>
    </location>
</feature>
<dbReference type="InterPro" id="IPR018247">
    <property type="entry name" value="EF_Hand_1_Ca_BS"/>
</dbReference>
<proteinExistence type="predicted"/>
<feature type="compositionally biased region" description="Basic and acidic residues" evidence="3">
    <location>
        <begin position="2981"/>
        <end position="2992"/>
    </location>
</feature>
<dbReference type="GO" id="GO:0000209">
    <property type="term" value="P:protein polyubiquitination"/>
    <property type="evidence" value="ECO:0007669"/>
    <property type="project" value="TreeGrafter"/>
</dbReference>
<dbReference type="PANTHER" id="PTHR45670">
    <property type="entry name" value="E3 UBIQUITIN-PROTEIN LIGASE TRIP12"/>
    <property type="match status" value="1"/>
</dbReference>
<feature type="compositionally biased region" description="Basic and acidic residues" evidence="3">
    <location>
        <begin position="2286"/>
        <end position="2334"/>
    </location>
</feature>
<keyword evidence="6" id="KW-1185">Reference proteome</keyword>
<reference evidence="5" key="1">
    <citation type="submission" date="2021-01" db="EMBL/GenBank/DDBJ databases">
        <authorList>
            <consortium name="Genoscope - CEA"/>
            <person name="William W."/>
        </authorList>
    </citation>
    <scope>NUCLEOTIDE SEQUENCE</scope>
</reference>
<dbReference type="EMBL" id="CAJJDP010000124">
    <property type="protein sequence ID" value="CAD8201442.1"/>
    <property type="molecule type" value="Genomic_DNA"/>
</dbReference>
<dbReference type="InterPro" id="IPR045322">
    <property type="entry name" value="HECTD1/TRIP12-like"/>
</dbReference>
<keyword evidence="2" id="KW-0833">Ubl conjugation pathway</keyword>
<evidence type="ECO:0000259" key="4">
    <source>
        <dbReference type="PROSITE" id="PS50237"/>
    </source>
</evidence>
<organism evidence="5 6">
    <name type="scientific">Paramecium octaurelia</name>
    <dbReference type="NCBI Taxonomy" id="43137"/>
    <lineage>
        <taxon>Eukaryota</taxon>
        <taxon>Sar</taxon>
        <taxon>Alveolata</taxon>
        <taxon>Ciliophora</taxon>
        <taxon>Intramacronucleata</taxon>
        <taxon>Oligohymenophorea</taxon>
        <taxon>Peniculida</taxon>
        <taxon>Parameciidae</taxon>
        <taxon>Paramecium</taxon>
    </lineage>
</organism>
<protein>
    <recommendedName>
        <fullName evidence="4">HECT domain-containing protein</fullName>
    </recommendedName>
</protein>
<sequence length="4260" mass="505996">MGCINQKNKNIKLDRQSAYITIQNPNINLQQEISTDRIPAVDESHSKFQAANPNNIFLNRSKKSHLKKATQILNINKDNEIKKKIETFKQYYLRINQFWQSHQKDLDEIMLHIQQKTITLQMLLSKNEQLKMPPLDILFVNNNEGKSLIELILNKIDNYDIITQLLLGFNLVEDHLQQIAIPLFRKLKYLNTQINVEKATEFLRATQKTKFIEVILISSQEQRKKDIIQNFTTIFSYIDQQNESHLKFFKILCQLIKGVKAFEKKYEEYLEASAEFKLKNLIISKKIKKGHFQDELKMHSTLRELQFNIFHQVAQYKKWDIFIQYSNSLIQNPNNAKLTPFMIFFQRAPVQIILDYIKQFPQQLNKGIEYSTPQGLNLLHCFFLNKNLPTKIDKTSQDILNLLKKNKNFKNLLLQPYQDQIPLVFYINSHKIFDQAILDYLSEPLRKEFDFFRLDTLAQILGEQLKFRKVKQRKTIKQLKRMKKQSFCQAQNQLNIELTQELQEQYDLYYLHYIQLMKAVIKRNFSIKFSHLNQFFAFTSHFPHDLGTAHHSFLQIILQNQNDDFIIQQLKAFKFVNYLQAQKKELDKFKIQLPENYSLEAQLIAKLVYLKKDIKDQSSQLQKEINQIILEQFKRDPKLLWAKIYGNSKTKYEGLSTTLYQLIKQLVDVVFVKEVLQICIYNNLQNPSIDVMKEFVFQELLLRNVTKQEVELRNFCDSFPRSIEFNETIKKMAENQTIKLYSWKLGIEKFQNQLQIGEFYLLIQHFKPKYISNVIQQSNNKNQGGEQQQITFQFLQALLKSEITIPMINRIIILNPELFIPKIWWLTQNSVPNTALLKFISTQRISPIWITQPNVSQLNLLFDWQMSGIQFQVMKFPKKQYLFHDLLIKSQLICYQQINRLPFVIALAIDDYFNAELSKFLQTQEVQKTKEVISQIQLHQMIQNQATKNIQLLIDYFNLDAYSIIYILSLNHFSSSKIFDYNPSEIQEVNKFNFNHQVQQLMKYNFRYSDQICPLFIFEIANKEPVPKSKRKVTPFFVEVISYLNYESLTMIGKNLRIQIYERISFQVNLDLIHDERVMEILIEDITELKRKEFGVEKIAGIFTITFTKSINKNKNIAEILCRFLTKEELQYSKIFSVNLLYKLSLISNQTCIQYLNKLKLQNYQFLQVYYYALNNQNIELLNHLINYYYENRLTTKYVYTYAYLNYNVKNYYIALFKKYYLVFSIKQYQLFYNTIQLSSQTISEHIQMFILFGYVEQLKFLIQQPNIQKEIQQSYFYYVLAKKMCIEKEFGVEVNRFPEHLNNQQLQIQLLFMRKFKRTYQQHCIFSLSEKKCSFNFYSQNIDYLQTFEILKQLMSNSKEKTEELEAYDELYSSIIQPYQKQIKLRNELVQYFCQLFMRTKTMNQYVKNRYEKYISLFNANSKDTEIIFDFRKPKQFSLKMIQEIMIEYIQQILKKKNINLEIYEKLAEYILKYQFTNQQLVECLNLGLKNYNLTKFNHTTLYYAQLQVNLLPQTYYDYSQNKHYSNRYNIIKSIMNLDSLQLDKMTPIQVLLSKGRIDHLNQVNYSNANLMAALISNHFMTITRVLDISQNPKQICSDYQLLHIILKFQNEKNIISFFEKYIYNNVKDIDKIMLCQDESILLSIVLKKQYQVFDTIIVQYLSKLTNSKNLQQIVQQHLQMQVKQSRLLIYQLGICQKSYFIFDYLDGIIKANEIKTLVTTLDLNLGPLLFNQKQGDRKLNLFAQYYLNNLSILLIPTQREQLRQQKSKGRTYKQKNVQDKQIEKQIDKDIKNEDINDDDEIADENVAGEVKQVEYKKQENRQVEVKTQFLKKREVMLDKLKKAVKKVSITGIWSTDNHKVQRTAQIDNFLDVEHACIYKLFGFNQFILKYLKNNFRFFSLFQSQPKDILQAIDISKGHPKLLEYYLNSLPFTDLMANLEQIVLKCQQYYLIQNPLFYKSMLNFPKEFINLLKPSDYNLEISLLLSVKLKQTQTLHNFIVNQLELHSTQEKNLLGIDTLQQNYLFMMSLFLNNFSFPILKDGIQNINIELLIKSLKFIEQNFEKQKTKISKDGLNYILGLLNKEITIGNISKFEELLNSQQTGQNIILGMIWIQQIEELVRFFFSKLPEWGIFAKEIEISFENVPISFINEHYVLPLQYCNDRFELDEIFINDFIPVLKQLKYERVMETESIRFQEFQEKWPQFNFKLLFKKTDFSQIPLYCFEHLDDFTLKRDLQNCEPLVTEEISNMVQQNKDNENKNDDNNEANSKPKNNEDNDNANSIDNNPDKDNANANNKDNDNDIFNNKDNDIANNNDKDKDNKKEGDNDKDKDQVIEEDEIENGSHINIKQKVPGDTNPKPITNNRNKIKNYKVRHVKPIKKEIKIISCGIYESILFFKHLLEPLEESQENFKINDLQAPHKNVDDDDKAMEQSTVIPNKEKGKSTVGKKHFKQNLQIVKSFLPTNKYKSRYTSEQNTIFIEFYNFIYPQSTDLLLQQLSRQEYFEQYNPKATLDYLIYKFKQYYDNLQELIKSEKYEKWSITIPYYIENEKFFFQEIQFTPYAIQYMFQKLLNFIHTVRSFSDFEIDSIQWRINSISVLQVLARGILNTYFADNQNIDIFAIIDSICQWKLLQMLLAQIIYRNIMSLSKITSLFSYIYVEFKEKPFSLYETQSDSNFFLDQIFQFEETEYRIYKKTLIVTLNVFIRKEKQLKKSIQYSKQYQRSLFNKSSIFKASEMSFHLYNVFNESDFYFDVFQPADLVGYLFNRLDIDKYIQQFSKRLGHFVNKDVSIIVNHTQLKQIYEEKIIEIKGITDRKIRVERQDQLQNELLRLKEFFMEKVSKSLFEQLRSQSFEQLFEVQLSILLQSIRQNNYLLQSTQQNYRRAIRASKSKVVQKIGKFSTYKLVSFQFGFQLTPTYFQQIAKPGDMCMVLFQFQQDGLLKLEPCQLISCQDSQLLYFYMLQNQTQALLVEEIESKFRMNDQKGDKNEDVAKQQSSKNKGSERSGELLNLVFEDILSIIWVRSKWPIEQNFNNEILNVLFIDQNGNILTCHEKKFQQKITMIQQVENEQQKQQLLDNLFGQNIVSTYDKFALTQIIPIIPSQINYNFRFEDQQQQNHVQESNDIYITISNDGFKLQKLSIGNFNTACYFDSNIRFQKYIKMLNKFTNRIKEMSKIVIKIYFDDKLNKNPSFYLEQFFAHNNLFEVFELGFKEFCDEKQFPQIDNSLSYLFDVSTLTQVKERIFCQIVKQIEFHFEFDQNDNPIQFSNGILKIYKFLNQKQPLKSDISYFISNLIVQYEQFGIAPLIIKDDQYEIQLQDKYSTLLMNNIANTILLTKYIFQLVQIKQLLRNDKKLTFLLQENQQERYFYQIQRQEKQIVLQYDQLKDFSLDSFLLDYLNNCVYQGQIKYQQLSVDNYLFNCQILQNLMILKDNHYYPQTKKDEKNLFISRDFSKLQIVEGRLDPKEQERGLLLFQRKGVFQAMVTFKSQQKYIPLYQYFKQNVNRQFFGQSFYFLVSGLNERIDLDAQLNSIQVNMLINRKKTRRSLNYYKRYISKLKVNTRLITTNIALVELIAQGVNFVKIRSTTPQLLMSAVNNENYKNSIVIQFDPEKTMQQNQNKLSHIGILIEGNKENEVYKPISFSQTKSSSMKKENRKIIEYLKKGIEQRPQIYKKINLLQAKYDLMDLQNNNTINTLTSNQISVASFCGQMRTDFIEFLDVTSAQIGCENAVFVHSQYQQIQIFPKVYKETLGIKFKWQPIIKGIYNLFVGDQKIEGHFIVLANKVDYRRCEIILSEKIQTLTLYQTIKYIVKLRDHLNNIYGNIESKLNKIQPIVTTKSQFSESIIEIIGPGKEGTITINIRFIQIDNVQHQPEDVSIKISLLDKLESECTFHLEGLTLEMRIIKYYQKLKFPQVCKEVKIVRANFANDVMNLADQQLKCPLKIKYVGSGEQGSDDGGLRREFYNKVGELMKSQSNGFFQLNTKSQTYFFSPKFQPEKGRLKYALAFGKLIANSILNKEIIGVPFAHQFWKLIFNKPIVFEDLEGIMDDIEFKNIRSMRQMTEEIIDSLCITFTHSSGFNTYNLIPNGSKIEVTKNNIEEYLQKLAEYLIVGNFQDITKKIIEGFDTVLNRQLLMECFDATEMHTLTVGSTEIKPDKVLELIKYINGSDQLIQFFQKFINQLEDEQLQDFLQFTTGCPYLPWNAKPTIQIEFQEAMKETNLPRSQTCFYKLVIPYYKTYEELKKKMEIAIEYGQEGFGSF</sequence>
<dbReference type="Pfam" id="PF00632">
    <property type="entry name" value="HECT"/>
    <property type="match status" value="1"/>
</dbReference>
<comment type="caution">
    <text evidence="5">The sequence shown here is derived from an EMBL/GenBank/DDBJ whole genome shotgun (WGS) entry which is preliminary data.</text>
</comment>
<dbReference type="Proteomes" id="UP000683925">
    <property type="component" value="Unassembled WGS sequence"/>
</dbReference>
<dbReference type="PANTHER" id="PTHR45670:SF1">
    <property type="entry name" value="E3 UBIQUITIN-PROTEIN LIGASE HECTD1"/>
    <property type="match status" value="1"/>
</dbReference>
<evidence type="ECO:0000256" key="3">
    <source>
        <dbReference type="SAM" id="MobiDB-lite"/>
    </source>
</evidence>
<dbReference type="OMA" id="KERIFCQ"/>
<dbReference type="PROSITE" id="PS00018">
    <property type="entry name" value="EF_HAND_1"/>
    <property type="match status" value="1"/>
</dbReference>
<dbReference type="OrthoDB" id="298098at2759"/>
<evidence type="ECO:0000313" key="5">
    <source>
        <dbReference type="EMBL" id="CAD8201442.1"/>
    </source>
</evidence>
<dbReference type="GO" id="GO:0061630">
    <property type="term" value="F:ubiquitin protein ligase activity"/>
    <property type="evidence" value="ECO:0007669"/>
    <property type="project" value="InterPro"/>
</dbReference>